<feature type="transmembrane region" description="Helical" evidence="8">
    <location>
        <begin position="482"/>
        <end position="503"/>
    </location>
</feature>
<keyword evidence="3 8" id="KW-0812">Transmembrane</keyword>
<feature type="transmembrane region" description="Helical" evidence="8">
    <location>
        <begin position="445"/>
        <end position="462"/>
    </location>
</feature>
<dbReference type="EMBL" id="PENI01000004">
    <property type="protein sequence ID" value="RMB86298.1"/>
    <property type="molecule type" value="Genomic_DNA"/>
</dbReference>
<name>A0A3M0ID37_9ACTN</name>
<feature type="transmembrane region" description="Helical" evidence="8">
    <location>
        <begin position="540"/>
        <end position="560"/>
    </location>
</feature>
<feature type="transmembrane region" description="Helical" evidence="8">
    <location>
        <begin position="391"/>
        <end position="413"/>
    </location>
</feature>
<dbReference type="Pfam" id="PF02687">
    <property type="entry name" value="FtsX"/>
    <property type="match status" value="1"/>
</dbReference>
<dbReference type="InterPro" id="IPR003838">
    <property type="entry name" value="ABC3_permease_C"/>
</dbReference>
<comment type="similarity">
    <text evidence="6">Belongs to the ABC-4 integral membrane protein family.</text>
</comment>
<evidence type="ECO:0000256" key="3">
    <source>
        <dbReference type="ARBA" id="ARBA00022692"/>
    </source>
</evidence>
<accession>A0A3M0ID37</accession>
<dbReference type="Proteomes" id="UP000270471">
    <property type="component" value="Unassembled WGS sequence"/>
</dbReference>
<gene>
    <name evidence="10" type="ORF">CTZ28_08525</name>
</gene>
<comment type="caution">
    <text evidence="10">The sequence shown here is derived from an EMBL/GenBank/DDBJ whole genome shotgun (WGS) entry which is preliminary data.</text>
</comment>
<dbReference type="PANTHER" id="PTHR30572">
    <property type="entry name" value="MEMBRANE COMPONENT OF TRANSPORTER-RELATED"/>
    <property type="match status" value="1"/>
</dbReference>
<dbReference type="RefSeq" id="WP_121888663.1">
    <property type="nucleotide sequence ID" value="NZ_PENI01000004.1"/>
</dbReference>
<dbReference type="InterPro" id="IPR050250">
    <property type="entry name" value="Macrolide_Exporter_MacB"/>
</dbReference>
<dbReference type="OrthoDB" id="5101691at2"/>
<feature type="transmembrane region" description="Helical" evidence="8">
    <location>
        <begin position="1015"/>
        <end position="1041"/>
    </location>
</feature>
<dbReference type="PANTHER" id="PTHR30572:SF4">
    <property type="entry name" value="ABC TRANSPORTER PERMEASE YTRF"/>
    <property type="match status" value="1"/>
</dbReference>
<feature type="transmembrane region" description="Helical" evidence="8">
    <location>
        <begin position="297"/>
        <end position="319"/>
    </location>
</feature>
<keyword evidence="4 8" id="KW-1133">Transmembrane helix</keyword>
<evidence type="ECO:0000256" key="6">
    <source>
        <dbReference type="ARBA" id="ARBA00038076"/>
    </source>
</evidence>
<feature type="region of interest" description="Disordered" evidence="7">
    <location>
        <begin position="777"/>
        <end position="804"/>
    </location>
</feature>
<reference evidence="10 11" key="1">
    <citation type="submission" date="2017-11" db="EMBL/GenBank/DDBJ databases">
        <title>Draft genome of actinobacteria isolated from guarana (Paullinia cupana (Mart.) Ducke.</title>
        <authorList>
            <person name="Siqueira K.A."/>
            <person name="Liotti R.G."/>
            <person name="Mendes T.A.O."/>
            <person name="Soares M.A."/>
        </authorList>
    </citation>
    <scope>NUCLEOTIDE SEQUENCE [LARGE SCALE GENOMIC DNA]</scope>
    <source>
        <strain evidence="10 11">193</strain>
    </source>
</reference>
<dbReference type="GO" id="GO:0005886">
    <property type="term" value="C:plasma membrane"/>
    <property type="evidence" value="ECO:0007669"/>
    <property type="project" value="UniProtKB-SubCell"/>
</dbReference>
<comment type="subcellular location">
    <subcellularLocation>
        <location evidence="1">Cell membrane</location>
        <topology evidence="1">Multi-pass membrane protein</topology>
    </subcellularLocation>
</comment>
<keyword evidence="2" id="KW-1003">Cell membrane</keyword>
<dbReference type="GO" id="GO:0022857">
    <property type="term" value="F:transmembrane transporter activity"/>
    <property type="evidence" value="ECO:0007669"/>
    <property type="project" value="TreeGrafter"/>
</dbReference>
<keyword evidence="11" id="KW-1185">Reference proteome</keyword>
<evidence type="ECO:0000256" key="2">
    <source>
        <dbReference type="ARBA" id="ARBA00022475"/>
    </source>
</evidence>
<organism evidence="10 11">
    <name type="scientific">Streptomyces shenzhenensis</name>
    <dbReference type="NCBI Taxonomy" id="943815"/>
    <lineage>
        <taxon>Bacteria</taxon>
        <taxon>Bacillati</taxon>
        <taxon>Actinomycetota</taxon>
        <taxon>Actinomycetes</taxon>
        <taxon>Kitasatosporales</taxon>
        <taxon>Streptomycetaceae</taxon>
        <taxon>Streptomyces</taxon>
    </lineage>
</organism>
<keyword evidence="5 8" id="KW-0472">Membrane</keyword>
<dbReference type="AlphaFoldDB" id="A0A3M0ID37"/>
<feature type="transmembrane region" description="Helical" evidence="8">
    <location>
        <begin position="340"/>
        <end position="363"/>
    </location>
</feature>
<protein>
    <submittedName>
        <fullName evidence="10">Peptide ABC transporter permease</fullName>
    </submittedName>
</protein>
<evidence type="ECO:0000256" key="4">
    <source>
        <dbReference type="ARBA" id="ARBA00022989"/>
    </source>
</evidence>
<evidence type="ECO:0000256" key="1">
    <source>
        <dbReference type="ARBA" id="ARBA00004651"/>
    </source>
</evidence>
<evidence type="ECO:0000313" key="10">
    <source>
        <dbReference type="EMBL" id="RMB86298.1"/>
    </source>
</evidence>
<sequence length="1096" mass="112305">MTGFVVLRARAHRLLLAAALLTVVLTTAVLATLTAYSGAIGDAALRHSLDDPRTAADTALIVKADVPADRRAAADATVRQAAEKSFAGLPVTVRTLVRSGPYALPRSLQPPADRSGDPDLTYLAALDRTQVRLVSGRLPRQTSGETEVALPQSSARLLDLRAGARLTLTDRLGGPAAHVRVTGLYRPATGTAPYWRLDDLLGRGVKKSAFTTYGPLLADPSVLDGPAVSAGPSAWLATADFTTLTTSRIDALRKAARTGSATLRGPHGPSGVTAATTALPDTLDRIDRSLLVSRSTLLIVALQLVLLAGYALLLVARLLSAERTGETRLLRARGGSRARLAGLAATEALLLAVPAAICAPLLAGPLTRLLAGQGALARIGLRLDAPAGGRAGVWLVACCVALGCALAVTVPALTDSGDGARTGAEPAGRGRAGVRRGALPGPVRAGADVGLLVVAGVAYWQLSRHTSGAVGTDASGGLGIDPLLVAAPALALLAGTVLTLRLLPPVARLAERRAAAGRGLPAALAGWQLSRRPMRGAGPVLLLVLAIALGMLAIGQGASWNRSQDDQADFRAGVPVRVLGAGDGGLGRTETYAHLPHVRAAAPAVRTEQPMSGDRTATVLALDTAHAADTVLLRDDLAAEPVRPLLSGLAREGAPAGARIPADITGLRLRATVAGSAGPLTTMDVTATLVDQYGVPHRLPFGRLPADGRPHTLALDLDTAPGPSTLTGLQLDMAQPAGQAERHRLTVSGLTALGTDGRTRQVPLPADWTASVSTGVTASTNAATRPPRPRVTGTDPLTVDYGTGHTPDRTRWTIATVTIQLRVAQPTAPEVTALATDRFLTSAGAREGQRVQVTFAGRSLPVRIVRSVRALPTTAGPTDSADHDGGALLVDLRSVNRALQERYGESVTPAEWWLRTAPGDAASVAAAVRALPDVDPGQVVVRDEIAAELRDDPFGAGPEAAFAAAAVVAAALAAVGFAVSAAGSLRERGAEFAVLRALGAPRRQLARTIAAEQGVLVALALVVGVALGTVLTRAVLPLIVLTAEATRPVPALLVELPPGRVALLLAAVAATPLLGTAALALRRADPATSLRDQGGD</sequence>
<evidence type="ECO:0000313" key="11">
    <source>
        <dbReference type="Proteomes" id="UP000270471"/>
    </source>
</evidence>
<evidence type="ECO:0000256" key="8">
    <source>
        <dbReference type="SAM" id="Phobius"/>
    </source>
</evidence>
<proteinExistence type="inferred from homology"/>
<feature type="transmembrane region" description="Helical" evidence="8">
    <location>
        <begin position="1061"/>
        <end position="1081"/>
    </location>
</feature>
<feature type="transmembrane region" description="Helical" evidence="8">
    <location>
        <begin position="960"/>
        <end position="979"/>
    </location>
</feature>
<evidence type="ECO:0000256" key="5">
    <source>
        <dbReference type="ARBA" id="ARBA00023136"/>
    </source>
</evidence>
<feature type="domain" description="ABC3 transporter permease C-terminal" evidence="9">
    <location>
        <begin position="965"/>
        <end position="1082"/>
    </location>
</feature>
<evidence type="ECO:0000259" key="9">
    <source>
        <dbReference type="Pfam" id="PF02687"/>
    </source>
</evidence>
<evidence type="ECO:0000256" key="7">
    <source>
        <dbReference type="SAM" id="MobiDB-lite"/>
    </source>
</evidence>